<evidence type="ECO:0000256" key="3">
    <source>
        <dbReference type="ARBA" id="ARBA00022801"/>
    </source>
</evidence>
<evidence type="ECO:0000313" key="5">
    <source>
        <dbReference type="EMBL" id="BCL61176.1"/>
    </source>
</evidence>
<reference evidence="5" key="1">
    <citation type="submission" date="2020-09" db="EMBL/GenBank/DDBJ databases">
        <title>Desulfogranum mesoprofundum gen. nov., sp. nov., a novel mesophilic, sulfate-reducing chemolithoautotroph isolated from a deep-sea hydrothermal vent chimney in the Suiyo Seamount.</title>
        <authorList>
            <person name="Hashimoto Y."/>
            <person name="Nakagawa S."/>
        </authorList>
    </citation>
    <scope>NUCLEOTIDE SEQUENCE</scope>
    <source>
        <strain evidence="5">KT2</strain>
    </source>
</reference>
<evidence type="ECO:0000313" key="6">
    <source>
        <dbReference type="Proteomes" id="UP000826725"/>
    </source>
</evidence>
<dbReference type="InterPro" id="IPR016667">
    <property type="entry name" value="Caps_polysacc_synth_CpsB/CapC"/>
</dbReference>
<dbReference type="PANTHER" id="PTHR39181:SF1">
    <property type="entry name" value="TYROSINE-PROTEIN PHOSPHATASE YWQE"/>
    <property type="match status" value="1"/>
</dbReference>
<dbReference type="AlphaFoldDB" id="A0A8D5JRL5"/>
<organism evidence="5 6">
    <name type="scientific">Desulfomarina profundi</name>
    <dbReference type="NCBI Taxonomy" id="2772557"/>
    <lineage>
        <taxon>Bacteria</taxon>
        <taxon>Pseudomonadati</taxon>
        <taxon>Thermodesulfobacteriota</taxon>
        <taxon>Desulfobulbia</taxon>
        <taxon>Desulfobulbales</taxon>
        <taxon>Desulfobulbaceae</taxon>
        <taxon>Desulfomarina</taxon>
    </lineage>
</organism>
<dbReference type="Proteomes" id="UP000826725">
    <property type="component" value="Chromosome"/>
</dbReference>
<accession>A0A8D5JRL5</accession>
<gene>
    <name evidence="5" type="primary">epsD</name>
    <name evidence="5" type="ORF">DGMP_18690</name>
</gene>
<comment type="similarity">
    <text evidence="1">Belongs to the metallo-dependent hydrolases superfamily. CpsB/CapC family.</text>
</comment>
<dbReference type="PANTHER" id="PTHR39181">
    <property type="entry name" value="TYROSINE-PROTEIN PHOSPHATASE YWQE"/>
    <property type="match status" value="1"/>
</dbReference>
<dbReference type="EC" id="3.1.3.48" evidence="2"/>
<comment type="catalytic activity">
    <reaction evidence="4">
        <text>O-phospho-L-tyrosyl-[protein] + H2O = L-tyrosyl-[protein] + phosphate</text>
        <dbReference type="Rhea" id="RHEA:10684"/>
        <dbReference type="Rhea" id="RHEA-COMP:10136"/>
        <dbReference type="Rhea" id="RHEA-COMP:20101"/>
        <dbReference type="ChEBI" id="CHEBI:15377"/>
        <dbReference type="ChEBI" id="CHEBI:43474"/>
        <dbReference type="ChEBI" id="CHEBI:46858"/>
        <dbReference type="ChEBI" id="CHEBI:61978"/>
        <dbReference type="EC" id="3.1.3.48"/>
    </reaction>
</comment>
<dbReference type="RefSeq" id="WP_228857212.1">
    <property type="nucleotide sequence ID" value="NZ_AP024086.1"/>
</dbReference>
<proteinExistence type="inferred from homology"/>
<dbReference type="GO" id="GO:0004725">
    <property type="term" value="F:protein tyrosine phosphatase activity"/>
    <property type="evidence" value="ECO:0007669"/>
    <property type="project" value="UniProtKB-EC"/>
</dbReference>
<dbReference type="PIRSF" id="PIRSF016557">
    <property type="entry name" value="Caps_synth_CpsB"/>
    <property type="match status" value="1"/>
</dbReference>
<evidence type="ECO:0000256" key="4">
    <source>
        <dbReference type="ARBA" id="ARBA00051722"/>
    </source>
</evidence>
<name>A0A8D5JRL5_9BACT</name>
<dbReference type="EMBL" id="AP024086">
    <property type="protein sequence ID" value="BCL61176.1"/>
    <property type="molecule type" value="Genomic_DNA"/>
</dbReference>
<evidence type="ECO:0000256" key="1">
    <source>
        <dbReference type="ARBA" id="ARBA00005750"/>
    </source>
</evidence>
<protein>
    <recommendedName>
        <fullName evidence="2">protein-tyrosine-phosphatase</fullName>
        <ecNumber evidence="2">3.1.3.48</ecNumber>
    </recommendedName>
</protein>
<evidence type="ECO:0000256" key="2">
    <source>
        <dbReference type="ARBA" id="ARBA00013064"/>
    </source>
</evidence>
<keyword evidence="3" id="KW-0378">Hydrolase</keyword>
<keyword evidence="6" id="KW-1185">Reference proteome</keyword>
<dbReference type="GO" id="GO:0030145">
    <property type="term" value="F:manganese ion binding"/>
    <property type="evidence" value="ECO:0007669"/>
    <property type="project" value="InterPro"/>
</dbReference>
<dbReference type="Pfam" id="PF19567">
    <property type="entry name" value="CpsB_CapC"/>
    <property type="match status" value="1"/>
</dbReference>
<dbReference type="KEGG" id="dbk:DGMP_18690"/>
<sequence length="231" mass="25877">MIDIHCHILPGIDDGPRDLKTALKMARLAAKDGITEVVATPHCFDGVYDCQQYDIRNLCKDFDIILQRENIQLRVVPGAEIRLTPEFLDLVEQDKILTLGNFGRDVLLELPDVFLPGAVYELFKLLRNKKVRCIVAHPERNSLILSNNQILEGMVNAGASLQITAGSLTGIFGKEPQVLARKILEMSCSRFLASDGHCIKKRKPVMAKAIKIVRKLVGDEIARKMVLMEFN</sequence>